<dbReference type="SUPFAM" id="SSF53300">
    <property type="entry name" value="vWA-like"/>
    <property type="match status" value="1"/>
</dbReference>
<dbReference type="Gene3D" id="3.40.50.410">
    <property type="entry name" value="von Willebrand factor, type A domain"/>
    <property type="match status" value="1"/>
</dbReference>
<protein>
    <recommendedName>
        <fullName evidence="4">von Willebrand factor type A domain-containing protein</fullName>
    </recommendedName>
</protein>
<feature type="region of interest" description="Disordered" evidence="1">
    <location>
        <begin position="92"/>
        <end position="131"/>
    </location>
</feature>
<evidence type="ECO:0000256" key="1">
    <source>
        <dbReference type="SAM" id="MobiDB-lite"/>
    </source>
</evidence>
<evidence type="ECO:0008006" key="4">
    <source>
        <dbReference type="Google" id="ProtNLM"/>
    </source>
</evidence>
<dbReference type="EMBL" id="PVNG01000006">
    <property type="protein sequence ID" value="PRX66191.1"/>
    <property type="molecule type" value="Genomic_DNA"/>
</dbReference>
<dbReference type="AlphaFoldDB" id="A0A2T0N2L7"/>
<evidence type="ECO:0000313" key="2">
    <source>
        <dbReference type="EMBL" id="PRX66191.1"/>
    </source>
</evidence>
<feature type="compositionally biased region" description="Low complexity" evidence="1">
    <location>
        <begin position="104"/>
        <end position="131"/>
    </location>
</feature>
<organism evidence="2 3">
    <name type="scientific">Nonomuraea fuscirosea</name>
    <dbReference type="NCBI Taxonomy" id="1291556"/>
    <lineage>
        <taxon>Bacteria</taxon>
        <taxon>Bacillati</taxon>
        <taxon>Actinomycetota</taxon>
        <taxon>Actinomycetes</taxon>
        <taxon>Streptosporangiales</taxon>
        <taxon>Streptosporangiaceae</taxon>
        <taxon>Nonomuraea</taxon>
    </lineage>
</organism>
<gene>
    <name evidence="2" type="ORF">B0I32_106327</name>
</gene>
<keyword evidence="3" id="KW-1185">Reference proteome</keyword>
<comment type="caution">
    <text evidence="2">The sequence shown here is derived from an EMBL/GenBank/DDBJ whole genome shotgun (WGS) entry which is preliminary data.</text>
</comment>
<accession>A0A2T0N2L7</accession>
<sequence>MPNPNRRHITIILDRSGSMQKVKDDTEGGLRAFLAEQAANPGETLVSLYQFDDHCETVYEVRPLAEVPNYHLQPRGMTALLDAIGQTITRMQDQFDAMPEGDVPGTSASSSSPTARRTGPRSGAPAARSAA</sequence>
<evidence type="ECO:0000313" key="3">
    <source>
        <dbReference type="Proteomes" id="UP000238312"/>
    </source>
</evidence>
<dbReference type="InterPro" id="IPR036465">
    <property type="entry name" value="vWFA_dom_sf"/>
</dbReference>
<dbReference type="RefSeq" id="WP_106239849.1">
    <property type="nucleotide sequence ID" value="NZ_PVNG01000006.1"/>
</dbReference>
<proteinExistence type="predicted"/>
<name>A0A2T0N2L7_9ACTN</name>
<dbReference type="Proteomes" id="UP000238312">
    <property type="component" value="Unassembled WGS sequence"/>
</dbReference>
<reference evidence="2 3" key="1">
    <citation type="submission" date="2018-03" db="EMBL/GenBank/DDBJ databases">
        <title>Genomic Encyclopedia of Type Strains, Phase III (KMG-III): the genomes of soil and plant-associated and newly described type strains.</title>
        <authorList>
            <person name="Whitman W."/>
        </authorList>
    </citation>
    <scope>NUCLEOTIDE SEQUENCE [LARGE SCALE GENOMIC DNA]</scope>
    <source>
        <strain evidence="2 3">CGMCC 4.7104</strain>
    </source>
</reference>
<dbReference type="OrthoDB" id="9790144at2"/>